<name>A0A0E9Q835_ANGAN</name>
<reference evidence="1" key="1">
    <citation type="submission" date="2014-11" db="EMBL/GenBank/DDBJ databases">
        <authorList>
            <person name="Amaro Gonzalez C."/>
        </authorList>
    </citation>
    <scope>NUCLEOTIDE SEQUENCE</scope>
</reference>
<accession>A0A0E9Q835</accession>
<reference evidence="1" key="2">
    <citation type="journal article" date="2015" name="Fish Shellfish Immunol.">
        <title>Early steps in the European eel (Anguilla anguilla)-Vibrio vulnificus interaction in the gills: Role of the RtxA13 toxin.</title>
        <authorList>
            <person name="Callol A."/>
            <person name="Pajuelo D."/>
            <person name="Ebbesson L."/>
            <person name="Teles M."/>
            <person name="MacKenzie S."/>
            <person name="Amaro C."/>
        </authorList>
    </citation>
    <scope>NUCLEOTIDE SEQUENCE</scope>
</reference>
<dbReference type="EMBL" id="GBXM01095875">
    <property type="protein sequence ID" value="JAH12702.1"/>
    <property type="molecule type" value="Transcribed_RNA"/>
</dbReference>
<sequence>MVKKKNGSPCCSVDYRWLKRSNYLTSTMPWKAPPGAAAAGVLISQKYTVEMHC</sequence>
<organism evidence="1">
    <name type="scientific">Anguilla anguilla</name>
    <name type="common">European freshwater eel</name>
    <name type="synonym">Muraena anguilla</name>
    <dbReference type="NCBI Taxonomy" id="7936"/>
    <lineage>
        <taxon>Eukaryota</taxon>
        <taxon>Metazoa</taxon>
        <taxon>Chordata</taxon>
        <taxon>Craniata</taxon>
        <taxon>Vertebrata</taxon>
        <taxon>Euteleostomi</taxon>
        <taxon>Actinopterygii</taxon>
        <taxon>Neopterygii</taxon>
        <taxon>Teleostei</taxon>
        <taxon>Anguilliformes</taxon>
        <taxon>Anguillidae</taxon>
        <taxon>Anguilla</taxon>
    </lineage>
</organism>
<proteinExistence type="predicted"/>
<dbReference type="AlphaFoldDB" id="A0A0E9Q835"/>
<protein>
    <submittedName>
        <fullName evidence="1">Uncharacterized protein</fullName>
    </submittedName>
</protein>
<evidence type="ECO:0000313" key="1">
    <source>
        <dbReference type="EMBL" id="JAH12702.1"/>
    </source>
</evidence>